<dbReference type="InterPro" id="IPR011010">
    <property type="entry name" value="DNA_brk_join_enz"/>
</dbReference>
<dbReference type="GO" id="GO:0015074">
    <property type="term" value="P:DNA integration"/>
    <property type="evidence" value="ECO:0007669"/>
    <property type="project" value="UniProtKB-KW"/>
</dbReference>
<dbReference type="SUPFAM" id="SSF56349">
    <property type="entry name" value="DNA breaking-rejoining enzymes"/>
    <property type="match status" value="1"/>
</dbReference>
<dbReference type="Proteomes" id="UP000241986">
    <property type="component" value="Unassembled WGS sequence"/>
</dbReference>
<dbReference type="EMBL" id="PZKL01000001">
    <property type="protein sequence ID" value="PTH83067.1"/>
    <property type="molecule type" value="Genomic_DNA"/>
</dbReference>
<feature type="domain" description="Core-binding (CB)" evidence="7">
    <location>
        <begin position="61"/>
        <end position="138"/>
    </location>
</feature>
<organism evidence="8 9">
    <name type="scientific">Aeromonas veronii</name>
    <dbReference type="NCBI Taxonomy" id="654"/>
    <lineage>
        <taxon>Bacteria</taxon>
        <taxon>Pseudomonadati</taxon>
        <taxon>Pseudomonadota</taxon>
        <taxon>Gammaproteobacteria</taxon>
        <taxon>Aeromonadales</taxon>
        <taxon>Aeromonadaceae</taxon>
        <taxon>Aeromonas</taxon>
    </lineage>
</organism>
<evidence type="ECO:0000313" key="9">
    <source>
        <dbReference type="Proteomes" id="UP000241986"/>
    </source>
</evidence>
<comment type="caution">
    <text evidence="8">The sequence shown here is derived from an EMBL/GenBank/DDBJ whole genome shotgun (WGS) entry which is preliminary data.</text>
</comment>
<dbReference type="PANTHER" id="PTHR30349">
    <property type="entry name" value="PHAGE INTEGRASE-RELATED"/>
    <property type="match status" value="1"/>
</dbReference>
<accession>A0A2T4N8B1</accession>
<feature type="domain" description="Tyr recombinase" evidence="6">
    <location>
        <begin position="159"/>
        <end position="331"/>
    </location>
</feature>
<dbReference type="InterPro" id="IPR013762">
    <property type="entry name" value="Integrase-like_cat_sf"/>
</dbReference>
<proteinExistence type="inferred from homology"/>
<evidence type="ECO:0000256" key="1">
    <source>
        <dbReference type="ARBA" id="ARBA00008857"/>
    </source>
</evidence>
<evidence type="ECO:0000256" key="2">
    <source>
        <dbReference type="ARBA" id="ARBA00022908"/>
    </source>
</evidence>
<gene>
    <name evidence="8" type="ORF">DAA48_00020</name>
</gene>
<evidence type="ECO:0000256" key="5">
    <source>
        <dbReference type="PROSITE-ProRule" id="PRU01248"/>
    </source>
</evidence>
<dbReference type="PROSITE" id="PS51898">
    <property type="entry name" value="TYR_RECOMBINASE"/>
    <property type="match status" value="1"/>
</dbReference>
<dbReference type="GO" id="GO:0006310">
    <property type="term" value="P:DNA recombination"/>
    <property type="evidence" value="ECO:0007669"/>
    <property type="project" value="UniProtKB-KW"/>
</dbReference>
<dbReference type="GO" id="GO:0003677">
    <property type="term" value="F:DNA binding"/>
    <property type="evidence" value="ECO:0007669"/>
    <property type="project" value="UniProtKB-UniRule"/>
</dbReference>
<comment type="similarity">
    <text evidence="1">Belongs to the 'phage' integrase family.</text>
</comment>
<keyword evidence="4" id="KW-0233">DNA recombination</keyword>
<protein>
    <submittedName>
        <fullName evidence="8">Site-specific integrase</fullName>
    </submittedName>
</protein>
<dbReference type="AlphaFoldDB" id="A0A2T4N8B1"/>
<dbReference type="InterPro" id="IPR050090">
    <property type="entry name" value="Tyrosine_recombinase_XerCD"/>
</dbReference>
<dbReference type="PROSITE" id="PS51900">
    <property type="entry name" value="CB"/>
    <property type="match status" value="1"/>
</dbReference>
<name>A0A2T4N8B1_AERVE</name>
<evidence type="ECO:0000259" key="7">
    <source>
        <dbReference type="PROSITE" id="PS51900"/>
    </source>
</evidence>
<evidence type="ECO:0000259" key="6">
    <source>
        <dbReference type="PROSITE" id="PS51898"/>
    </source>
</evidence>
<keyword evidence="3 5" id="KW-0238">DNA-binding</keyword>
<evidence type="ECO:0000256" key="4">
    <source>
        <dbReference type="ARBA" id="ARBA00023172"/>
    </source>
</evidence>
<dbReference type="PANTHER" id="PTHR30349:SF41">
    <property type="entry name" value="INTEGRASE_RECOMBINASE PROTEIN MJ0367-RELATED"/>
    <property type="match status" value="1"/>
</dbReference>
<sequence length="340" mass="38476">MAKVQERKGVKGKTYRVEFMREGSRVSITFRIKKEAEKFAALITLNADLAGTLANVTLNTLSLQDAIAEYLDQHTGKDPNVKGRLNWWACAIGADKLIGRITKQDVKKCLQSMLDEGMAAATHNRYKSALSSVFEFINDRYDCQHNPARQIKQIKEARQRERFASREELDRLLAACKVSQWERLHLLVLMAVSTGARRSELLGLRWSSINFQDQTAYLSDTKNGTDRVLPLTGACLTELTEFREVGNGWLFPHPDDPLFPFKHFDKHWYAALTQAEITGLVFHSLRHTTGSYLAMSGQPLSVIKEVLGHKTIVTTQRYVHHSTENKKQAITAVFGDILNT</sequence>
<reference evidence="8 9" key="1">
    <citation type="submission" date="2018-03" db="EMBL/GenBank/DDBJ databases">
        <title>Aeromonas veronii whole genome sequencing and analysis.</title>
        <authorList>
            <person name="Xie H."/>
            <person name="Liu T."/>
            <person name="Wang K."/>
        </authorList>
    </citation>
    <scope>NUCLEOTIDE SEQUENCE [LARGE SCALE GENOMIC DNA]</scope>
    <source>
        <strain evidence="8 9">XH.VA.1</strain>
    </source>
</reference>
<dbReference type="Pfam" id="PF00589">
    <property type="entry name" value="Phage_integrase"/>
    <property type="match status" value="1"/>
</dbReference>
<dbReference type="InterPro" id="IPR010998">
    <property type="entry name" value="Integrase_recombinase_N"/>
</dbReference>
<evidence type="ECO:0000256" key="3">
    <source>
        <dbReference type="ARBA" id="ARBA00023125"/>
    </source>
</evidence>
<dbReference type="InterPro" id="IPR002104">
    <property type="entry name" value="Integrase_catalytic"/>
</dbReference>
<dbReference type="InterPro" id="IPR044068">
    <property type="entry name" value="CB"/>
</dbReference>
<dbReference type="Gene3D" id="1.10.150.130">
    <property type="match status" value="1"/>
</dbReference>
<keyword evidence="2" id="KW-0229">DNA integration</keyword>
<dbReference type="Gene3D" id="1.10.443.10">
    <property type="entry name" value="Intergrase catalytic core"/>
    <property type="match status" value="1"/>
</dbReference>
<dbReference type="CDD" id="cd00796">
    <property type="entry name" value="INT_Rci_Hp1_C"/>
    <property type="match status" value="1"/>
</dbReference>
<dbReference type="RefSeq" id="WP_107682150.1">
    <property type="nucleotide sequence ID" value="NZ_CAWQUB010000001.1"/>
</dbReference>
<evidence type="ECO:0000313" key="8">
    <source>
        <dbReference type="EMBL" id="PTH83067.1"/>
    </source>
</evidence>